<keyword evidence="1" id="KW-1133">Transmembrane helix</keyword>
<sequence length="177" mass="19316">MKVRFSINLGIWIGLTTAIYVWLYLMSPLAAGGVLPCSFIALPIFLNGGGKLEQMPNHLTSALLGVVWGLAYIKLSAVLSLLHFASSTALVIAVFIATSVLCSVHGIFKPFGLFCSIPMMFGAIASTFFAGADKWLYVMLTLCLGILLGYVNISGARFLDENGRWMFLRNRMKRTAI</sequence>
<evidence type="ECO:0000256" key="1">
    <source>
        <dbReference type="SAM" id="Phobius"/>
    </source>
</evidence>
<dbReference type="RefSeq" id="WP_074982286.1">
    <property type="nucleotide sequence ID" value="NZ_CADFGN010000007.1"/>
</dbReference>
<evidence type="ECO:0000313" key="2">
    <source>
        <dbReference type="EMBL" id="SEJ33253.1"/>
    </source>
</evidence>
<feature type="transmembrane region" description="Helical" evidence="1">
    <location>
        <begin position="111"/>
        <end position="129"/>
    </location>
</feature>
<organism evidence="2 3">
    <name type="scientific">Paraburkholderia tropica</name>
    <dbReference type="NCBI Taxonomy" id="92647"/>
    <lineage>
        <taxon>Bacteria</taxon>
        <taxon>Pseudomonadati</taxon>
        <taxon>Pseudomonadota</taxon>
        <taxon>Betaproteobacteria</taxon>
        <taxon>Burkholderiales</taxon>
        <taxon>Burkholderiaceae</taxon>
        <taxon>Paraburkholderia</taxon>
    </lineage>
</organism>
<dbReference type="Proteomes" id="UP000183529">
    <property type="component" value="Unassembled WGS sequence"/>
</dbReference>
<accession>A0AAQ1GDB4</accession>
<dbReference type="EMBL" id="FNZM01000004">
    <property type="protein sequence ID" value="SEJ33253.1"/>
    <property type="molecule type" value="Genomic_DNA"/>
</dbReference>
<proteinExistence type="predicted"/>
<feature type="transmembrane region" description="Helical" evidence="1">
    <location>
        <begin position="58"/>
        <end position="75"/>
    </location>
</feature>
<keyword evidence="1" id="KW-0472">Membrane</keyword>
<dbReference type="AlphaFoldDB" id="A0AAQ1GDB4"/>
<name>A0AAQ1GDB4_9BURK</name>
<keyword evidence="1" id="KW-0812">Transmembrane</keyword>
<feature type="transmembrane region" description="Helical" evidence="1">
    <location>
        <begin position="81"/>
        <end position="104"/>
    </location>
</feature>
<feature type="transmembrane region" description="Helical" evidence="1">
    <location>
        <begin position="135"/>
        <end position="159"/>
    </location>
</feature>
<evidence type="ECO:0008006" key="4">
    <source>
        <dbReference type="Google" id="ProtNLM"/>
    </source>
</evidence>
<feature type="transmembrane region" description="Helical" evidence="1">
    <location>
        <begin position="29"/>
        <end position="46"/>
    </location>
</feature>
<evidence type="ECO:0000313" key="3">
    <source>
        <dbReference type="Proteomes" id="UP000183529"/>
    </source>
</evidence>
<protein>
    <recommendedName>
        <fullName evidence="4">DUF1097 domain-containing protein</fullName>
    </recommendedName>
</protein>
<gene>
    <name evidence="2" type="ORF">SAMN05216550_10442</name>
</gene>
<reference evidence="2 3" key="1">
    <citation type="submission" date="2016-10" db="EMBL/GenBank/DDBJ databases">
        <authorList>
            <person name="Varghese N."/>
            <person name="Submissions S."/>
        </authorList>
    </citation>
    <scope>NUCLEOTIDE SEQUENCE [LARGE SCALE GENOMIC DNA]</scope>
    <source>
        <strain evidence="2 3">LMG 22274</strain>
    </source>
</reference>
<comment type="caution">
    <text evidence="2">The sequence shown here is derived from an EMBL/GenBank/DDBJ whole genome shotgun (WGS) entry which is preliminary data.</text>
</comment>
<dbReference type="InterPro" id="IPR009476">
    <property type="entry name" value="DUF1097"/>
</dbReference>
<feature type="transmembrane region" description="Helical" evidence="1">
    <location>
        <begin position="7"/>
        <end position="23"/>
    </location>
</feature>
<dbReference type="Pfam" id="PF06496">
    <property type="entry name" value="DUF1097"/>
    <property type="match status" value="1"/>
</dbReference>